<organism evidence="1 2">
    <name type="scientific">Meloidogyne enterolobii</name>
    <name type="common">Root-knot nematode worm</name>
    <name type="synonym">Meloidogyne mayaguensis</name>
    <dbReference type="NCBI Taxonomy" id="390850"/>
    <lineage>
        <taxon>Eukaryota</taxon>
        <taxon>Metazoa</taxon>
        <taxon>Ecdysozoa</taxon>
        <taxon>Nematoda</taxon>
        <taxon>Chromadorea</taxon>
        <taxon>Rhabditida</taxon>
        <taxon>Tylenchina</taxon>
        <taxon>Tylenchomorpha</taxon>
        <taxon>Tylenchoidea</taxon>
        <taxon>Meloidogynidae</taxon>
        <taxon>Meloidogyninae</taxon>
        <taxon>Meloidogyne</taxon>
    </lineage>
</organism>
<keyword evidence="2" id="KW-1185">Reference proteome</keyword>
<sequence length="98" mass="10719">MPKNPINFPKIKLLNNKLEILKVFTYLLIKLFESVDGQYVQQCPMGWSADGNCGAMVNCLSMNHKCFGTQCCKPTSPGTGGPGTCPVWTKVDGSESIF</sequence>
<evidence type="ECO:0000313" key="2">
    <source>
        <dbReference type="Proteomes" id="UP001497535"/>
    </source>
</evidence>
<protein>
    <submittedName>
        <fullName evidence="1">Uncharacterized protein</fullName>
    </submittedName>
</protein>
<name>A0ACB0ZJS6_MELEN</name>
<gene>
    <name evidence="1" type="ORF">MENTE1834_LOCUS26307</name>
</gene>
<reference evidence="1" key="1">
    <citation type="submission" date="2023-11" db="EMBL/GenBank/DDBJ databases">
        <authorList>
            <person name="Poullet M."/>
        </authorList>
    </citation>
    <scope>NUCLEOTIDE SEQUENCE</scope>
    <source>
        <strain evidence="1">E1834</strain>
    </source>
</reference>
<dbReference type="EMBL" id="CAVMJV010000037">
    <property type="protein sequence ID" value="CAK5079209.1"/>
    <property type="molecule type" value="Genomic_DNA"/>
</dbReference>
<comment type="caution">
    <text evidence="1">The sequence shown here is derived from an EMBL/GenBank/DDBJ whole genome shotgun (WGS) entry which is preliminary data.</text>
</comment>
<proteinExistence type="predicted"/>
<evidence type="ECO:0000313" key="1">
    <source>
        <dbReference type="EMBL" id="CAK5079209.1"/>
    </source>
</evidence>
<accession>A0ACB0ZJS6</accession>
<dbReference type="Proteomes" id="UP001497535">
    <property type="component" value="Unassembled WGS sequence"/>
</dbReference>